<evidence type="ECO:0000313" key="4">
    <source>
        <dbReference type="Proteomes" id="UP001236559"/>
    </source>
</evidence>
<feature type="domain" description="ACT" evidence="2">
    <location>
        <begin position="4"/>
        <end position="78"/>
    </location>
</feature>
<evidence type="ECO:0000256" key="1">
    <source>
        <dbReference type="HAMAP-Rule" id="MF_01054"/>
    </source>
</evidence>
<dbReference type="Proteomes" id="UP001236559">
    <property type="component" value="Unassembled WGS sequence"/>
</dbReference>
<dbReference type="EMBL" id="JAUSTN010000007">
    <property type="protein sequence ID" value="MDQ0275476.1"/>
    <property type="molecule type" value="Genomic_DNA"/>
</dbReference>
<evidence type="ECO:0000313" key="3">
    <source>
        <dbReference type="EMBL" id="MDQ0275476.1"/>
    </source>
</evidence>
<protein>
    <recommendedName>
        <fullName evidence="1">UPF0237 protein J2S72_001503</fullName>
    </recommendedName>
</protein>
<reference evidence="3 4" key="1">
    <citation type="submission" date="2023-07" db="EMBL/GenBank/DDBJ databases">
        <title>Genomic Encyclopedia of Type Strains, Phase IV (KMG-IV): sequencing the most valuable type-strain genomes for metagenomic binning, comparative biology and taxonomic classification.</title>
        <authorList>
            <person name="Goeker M."/>
        </authorList>
    </citation>
    <scope>NUCLEOTIDE SEQUENCE [LARGE SCALE GENOMIC DNA]</scope>
    <source>
        <strain evidence="3 4">DSM 22616</strain>
    </source>
</reference>
<gene>
    <name evidence="3" type="ORF">J2S72_001503</name>
</gene>
<comment type="similarity">
    <text evidence="1">Belongs to the UPF0237 family.</text>
</comment>
<dbReference type="PANTHER" id="PTHR34875:SF6">
    <property type="entry name" value="UPF0237 PROTEIN MJ1558"/>
    <property type="match status" value="1"/>
</dbReference>
<dbReference type="PANTHER" id="PTHR34875">
    <property type="entry name" value="UPF0237 PROTEIN MJ1558"/>
    <property type="match status" value="1"/>
</dbReference>
<dbReference type="HAMAP" id="MF_01054">
    <property type="entry name" value="UPF0237"/>
    <property type="match status" value="1"/>
</dbReference>
<comment type="caution">
    <text evidence="3">The sequence shown here is derived from an EMBL/GenBank/DDBJ whole genome shotgun (WGS) entry which is preliminary data.</text>
</comment>
<accession>A0ABU0AW34</accession>
<sequence length="89" mass="10291">MRAVITIIGYDKVGIVAKVSKLLADYNLNIVDINQTIVDKYFTMIMIVDISNLGEKFTELVDKTNQMAKELKMDIRIQREDIFDAMYQI</sequence>
<dbReference type="NCBIfam" id="NF001220">
    <property type="entry name" value="PRK00194.1"/>
    <property type="match status" value="1"/>
</dbReference>
<keyword evidence="4" id="KW-1185">Reference proteome</keyword>
<dbReference type="InterPro" id="IPR050990">
    <property type="entry name" value="UPF0237/GcvR_regulator"/>
</dbReference>
<evidence type="ECO:0000259" key="2">
    <source>
        <dbReference type="PROSITE" id="PS51671"/>
    </source>
</evidence>
<organism evidence="3 4">
    <name type="scientific">Peptoniphilus koenoeneniae</name>
    <dbReference type="NCBI Taxonomy" id="507751"/>
    <lineage>
        <taxon>Bacteria</taxon>
        <taxon>Bacillati</taxon>
        <taxon>Bacillota</taxon>
        <taxon>Tissierellia</taxon>
        <taxon>Tissierellales</taxon>
        <taxon>Peptoniphilaceae</taxon>
        <taxon>Peptoniphilus</taxon>
    </lineage>
</organism>
<dbReference type="Gene3D" id="3.30.70.260">
    <property type="match status" value="1"/>
</dbReference>
<dbReference type="InterPro" id="IPR045865">
    <property type="entry name" value="ACT-like_dom_sf"/>
</dbReference>
<dbReference type="Pfam" id="PF13740">
    <property type="entry name" value="ACT_6"/>
    <property type="match status" value="1"/>
</dbReference>
<dbReference type="RefSeq" id="WP_023055918.1">
    <property type="nucleotide sequence ID" value="NZ_JAUSTN010000007.1"/>
</dbReference>
<dbReference type="CDD" id="cd04872">
    <property type="entry name" value="ACT_1ZPV"/>
    <property type="match status" value="1"/>
</dbReference>
<dbReference type="PROSITE" id="PS51671">
    <property type="entry name" value="ACT"/>
    <property type="match status" value="1"/>
</dbReference>
<proteinExistence type="inferred from homology"/>
<dbReference type="SUPFAM" id="SSF55021">
    <property type="entry name" value="ACT-like"/>
    <property type="match status" value="1"/>
</dbReference>
<dbReference type="InterPro" id="IPR002912">
    <property type="entry name" value="ACT_dom"/>
</dbReference>
<dbReference type="InterPro" id="IPR022986">
    <property type="entry name" value="UPF0237_ACT"/>
</dbReference>
<name>A0ABU0AW34_9FIRM</name>